<accession>A0AAD2FV78</accession>
<organism evidence="2 3">
    <name type="scientific">Cylindrotheca closterium</name>
    <dbReference type="NCBI Taxonomy" id="2856"/>
    <lineage>
        <taxon>Eukaryota</taxon>
        <taxon>Sar</taxon>
        <taxon>Stramenopiles</taxon>
        <taxon>Ochrophyta</taxon>
        <taxon>Bacillariophyta</taxon>
        <taxon>Bacillariophyceae</taxon>
        <taxon>Bacillariophycidae</taxon>
        <taxon>Bacillariales</taxon>
        <taxon>Bacillariaceae</taxon>
        <taxon>Cylindrotheca</taxon>
    </lineage>
</organism>
<proteinExistence type="predicted"/>
<feature type="compositionally biased region" description="Polar residues" evidence="1">
    <location>
        <begin position="359"/>
        <end position="377"/>
    </location>
</feature>
<dbReference type="AlphaFoldDB" id="A0AAD2FV78"/>
<feature type="region of interest" description="Disordered" evidence="1">
    <location>
        <begin position="359"/>
        <end position="405"/>
    </location>
</feature>
<keyword evidence="3" id="KW-1185">Reference proteome</keyword>
<gene>
    <name evidence="2" type="ORF">CYCCA115_LOCUS14696</name>
</gene>
<evidence type="ECO:0000256" key="1">
    <source>
        <dbReference type="SAM" id="MobiDB-lite"/>
    </source>
</evidence>
<evidence type="ECO:0000313" key="2">
    <source>
        <dbReference type="EMBL" id="CAJ1954101.1"/>
    </source>
</evidence>
<reference evidence="2" key="1">
    <citation type="submission" date="2023-08" db="EMBL/GenBank/DDBJ databases">
        <authorList>
            <person name="Audoor S."/>
            <person name="Bilcke G."/>
        </authorList>
    </citation>
    <scope>NUCLEOTIDE SEQUENCE</scope>
</reference>
<protein>
    <submittedName>
        <fullName evidence="2">Uncharacterized protein</fullName>
    </submittedName>
</protein>
<dbReference type="Proteomes" id="UP001295423">
    <property type="component" value="Unassembled WGS sequence"/>
</dbReference>
<name>A0AAD2FV78_9STRA</name>
<sequence>MPLPPKRPSPFRTKGTLPYHPNSMVNVDGTERISLVPGVPLRFQTVVHEAITLAPHEIMPMKEKCELEKIECDKTITIGREKMKEYDAAQVFAANEISRLETQRAVKHAEKQRLLSGLQAKRQRLKMVQAAKKANKGIPDKLKTLDFLLNPETIPKEHKGLSRLPLLNVKGDLICESDTPSDPRSPWNDPKFKTKTTSDIREIIDRFDRLNFESHLHFDRLCGKRWFCAKYGTSIGRVIANAEFTKEDLIHYLKLLVGDAEDPLLQAELPAAHAAPSSTHYSNQAVAPPLSPHQPIIEALEPDEGKMVISCTDLNNADDVYKIASKLDPEEKQKLLNRLKNDIDATIIASASMEVTTVEMSPASSVTEQQEDSSSAPRNFGETPSHGTNTPGQRASPTNQESSYV</sequence>
<dbReference type="EMBL" id="CAKOGP040001858">
    <property type="protein sequence ID" value="CAJ1954101.1"/>
    <property type="molecule type" value="Genomic_DNA"/>
</dbReference>
<feature type="compositionally biased region" description="Polar residues" evidence="1">
    <location>
        <begin position="385"/>
        <end position="405"/>
    </location>
</feature>
<evidence type="ECO:0000313" key="3">
    <source>
        <dbReference type="Proteomes" id="UP001295423"/>
    </source>
</evidence>
<comment type="caution">
    <text evidence="2">The sequence shown here is derived from an EMBL/GenBank/DDBJ whole genome shotgun (WGS) entry which is preliminary data.</text>
</comment>